<dbReference type="InterPro" id="IPR036188">
    <property type="entry name" value="FAD/NAD-bd_sf"/>
</dbReference>
<dbReference type="Proteomes" id="UP000034883">
    <property type="component" value="Chromosome"/>
</dbReference>
<keyword evidence="4" id="KW-0319">Glycerol metabolism</keyword>
<comment type="similarity">
    <text evidence="2 7">Belongs to the FAD-dependent glycerol-3-phosphate dehydrogenase family.</text>
</comment>
<evidence type="ECO:0000256" key="5">
    <source>
        <dbReference type="ARBA" id="ARBA00022827"/>
    </source>
</evidence>
<dbReference type="Gene3D" id="3.30.9.10">
    <property type="entry name" value="D-Amino Acid Oxidase, subunit A, domain 2"/>
    <property type="match status" value="1"/>
</dbReference>
<dbReference type="InterPro" id="IPR000447">
    <property type="entry name" value="G3P_DH_FAD-dep"/>
</dbReference>
<name>A0A0F6YJL0_9BACT</name>
<dbReference type="InterPro" id="IPR006076">
    <property type="entry name" value="FAD-dep_OxRdtase"/>
</dbReference>
<keyword evidence="3 7" id="KW-0285">Flavoprotein</keyword>
<dbReference type="Gene3D" id="3.50.50.60">
    <property type="entry name" value="FAD/NAD(P)-binding domain"/>
    <property type="match status" value="1"/>
</dbReference>
<accession>A0A0F6YJL0</accession>
<gene>
    <name evidence="10" type="ORF">DB32_004284</name>
</gene>
<dbReference type="GO" id="GO:0009331">
    <property type="term" value="C:glycerol-3-phosphate dehydrogenase (FAD) complex"/>
    <property type="evidence" value="ECO:0007669"/>
    <property type="project" value="UniProtKB-UniRule"/>
</dbReference>
<dbReference type="InterPro" id="IPR038299">
    <property type="entry name" value="DAO_C_sf"/>
</dbReference>
<comment type="catalytic activity">
    <reaction evidence="7">
        <text>a quinone + sn-glycerol 3-phosphate = dihydroxyacetone phosphate + a quinol</text>
        <dbReference type="Rhea" id="RHEA:18977"/>
        <dbReference type="ChEBI" id="CHEBI:24646"/>
        <dbReference type="ChEBI" id="CHEBI:57597"/>
        <dbReference type="ChEBI" id="CHEBI:57642"/>
        <dbReference type="ChEBI" id="CHEBI:132124"/>
        <dbReference type="EC" id="1.1.5.3"/>
    </reaction>
</comment>
<dbReference type="SUPFAM" id="SSF51905">
    <property type="entry name" value="FAD/NAD(P)-binding domain"/>
    <property type="match status" value="1"/>
</dbReference>
<dbReference type="PANTHER" id="PTHR11985">
    <property type="entry name" value="GLYCEROL-3-PHOSPHATE DEHYDROGENASE"/>
    <property type="match status" value="1"/>
</dbReference>
<feature type="domain" description="FAD dependent oxidoreductase" evidence="8">
    <location>
        <begin position="11"/>
        <end position="375"/>
    </location>
</feature>
<proteinExistence type="inferred from homology"/>
<reference evidence="10 11" key="1">
    <citation type="submission" date="2015-03" db="EMBL/GenBank/DDBJ databases">
        <title>Genome assembly of Sandaracinus amylolyticus DSM 53668.</title>
        <authorList>
            <person name="Sharma G."/>
            <person name="Subramanian S."/>
        </authorList>
    </citation>
    <scope>NUCLEOTIDE SEQUENCE [LARGE SCALE GENOMIC DNA]</scope>
    <source>
        <strain evidence="10 11">DSM 53668</strain>
    </source>
</reference>
<evidence type="ECO:0000313" key="10">
    <source>
        <dbReference type="EMBL" id="AKF07135.1"/>
    </source>
</evidence>
<comment type="cofactor">
    <cofactor evidence="1 7">
        <name>FAD</name>
        <dbReference type="ChEBI" id="CHEBI:57692"/>
    </cofactor>
</comment>
<dbReference type="NCBIfam" id="NF008899">
    <property type="entry name" value="PRK12266.1"/>
    <property type="match status" value="1"/>
</dbReference>
<organism evidence="10 11">
    <name type="scientific">Sandaracinus amylolyticus</name>
    <dbReference type="NCBI Taxonomy" id="927083"/>
    <lineage>
        <taxon>Bacteria</taxon>
        <taxon>Pseudomonadati</taxon>
        <taxon>Myxococcota</taxon>
        <taxon>Polyangia</taxon>
        <taxon>Polyangiales</taxon>
        <taxon>Sandaracinaceae</taxon>
        <taxon>Sandaracinus</taxon>
    </lineage>
</organism>
<evidence type="ECO:0000256" key="7">
    <source>
        <dbReference type="RuleBase" id="RU361217"/>
    </source>
</evidence>
<evidence type="ECO:0000256" key="2">
    <source>
        <dbReference type="ARBA" id="ARBA00007330"/>
    </source>
</evidence>
<dbReference type="PROSITE" id="PS00977">
    <property type="entry name" value="FAD_G3PDH_1"/>
    <property type="match status" value="1"/>
</dbReference>
<evidence type="ECO:0000313" key="11">
    <source>
        <dbReference type="Proteomes" id="UP000034883"/>
    </source>
</evidence>
<evidence type="ECO:0000256" key="6">
    <source>
        <dbReference type="ARBA" id="ARBA00023002"/>
    </source>
</evidence>
<protein>
    <recommendedName>
        <fullName evidence="7">Glycerol-3-phosphate dehydrogenase</fullName>
        <ecNumber evidence="7">1.1.5.3</ecNumber>
    </recommendedName>
</protein>
<evidence type="ECO:0000256" key="4">
    <source>
        <dbReference type="ARBA" id="ARBA00022798"/>
    </source>
</evidence>
<sequence length="553" mass="60494">MWERLGSAPVDLLVIGGGINGAGIARDATRRGLSVAVVDMNDLAFGTSSRSSKLIHGGLRYLEQYEVGLVFESVSERRILMDLAPHLVSPLGFLFPVYKDSRRNLFVIQAGMWLYDGLSLFRSPKRHRMLSPRDLETEEPALRREDLKGAPLYYDCSTDDARLTLETAIDAARNGAIITTWAKVTQLLVENGRVCGATVRDELTGATKDVRASAVINATGPWTDRTLALPRKGSDAPAPPRMLRTTKGVHIVVDRAKLPLNNAVVCFHPVDKRVLFAIPWGDRSYVGTTDTDDPGDPSRVHATREDVDYLIAASNAYFPEHTLTHADVIATWAGLRPLIDEGAGANESQVSREHKIVIGQEGLITIAGGKLTTYRRMSIEVVDTAVRYLQLSNGLAGRDIEPSRTEKAPLPGAEGWPDDDDATQVVAQVEQASNGTISNAIAAALTDQYGTRAIAIAALCAARPALASPLVPGRPEILAQIEHAVREEMAATVCDVLVRRTQLFFRDVDQGLGCAERVASHMGTLLGWDDATRQRELQRYRDEVELSRHWRKG</sequence>
<dbReference type="GO" id="GO:0006071">
    <property type="term" value="P:glycerol metabolic process"/>
    <property type="evidence" value="ECO:0007669"/>
    <property type="project" value="UniProtKB-KW"/>
</dbReference>
<evidence type="ECO:0000259" key="8">
    <source>
        <dbReference type="Pfam" id="PF01266"/>
    </source>
</evidence>
<dbReference type="Pfam" id="PF01266">
    <property type="entry name" value="DAO"/>
    <property type="match status" value="1"/>
</dbReference>
<keyword evidence="6 7" id="KW-0560">Oxidoreductase</keyword>
<evidence type="ECO:0000256" key="1">
    <source>
        <dbReference type="ARBA" id="ARBA00001974"/>
    </source>
</evidence>
<dbReference type="KEGG" id="samy:DB32_004284"/>
<dbReference type="PANTHER" id="PTHR11985:SF35">
    <property type="entry name" value="ANAEROBIC GLYCEROL-3-PHOSPHATE DEHYDROGENASE SUBUNIT A"/>
    <property type="match status" value="1"/>
</dbReference>
<dbReference type="STRING" id="927083.DB32_004284"/>
<keyword evidence="11" id="KW-1185">Reference proteome</keyword>
<dbReference type="EC" id="1.1.5.3" evidence="7"/>
<feature type="domain" description="Alpha-glycerophosphate oxidase C-terminal" evidence="9">
    <location>
        <begin position="403"/>
        <end position="533"/>
    </location>
</feature>
<keyword evidence="5" id="KW-0274">FAD</keyword>
<evidence type="ECO:0000256" key="3">
    <source>
        <dbReference type="ARBA" id="ARBA00022630"/>
    </source>
</evidence>
<dbReference type="EMBL" id="CP011125">
    <property type="protein sequence ID" value="AKF07135.1"/>
    <property type="molecule type" value="Genomic_DNA"/>
</dbReference>
<dbReference type="Pfam" id="PF16901">
    <property type="entry name" value="DAO_C"/>
    <property type="match status" value="1"/>
</dbReference>
<dbReference type="Gene3D" id="1.10.8.870">
    <property type="entry name" value="Alpha-glycerophosphate oxidase, cap domain"/>
    <property type="match status" value="1"/>
</dbReference>
<dbReference type="AlphaFoldDB" id="A0A0F6YJL0"/>
<dbReference type="GO" id="GO:0046168">
    <property type="term" value="P:glycerol-3-phosphate catabolic process"/>
    <property type="evidence" value="ECO:0007669"/>
    <property type="project" value="TreeGrafter"/>
</dbReference>
<dbReference type="GO" id="GO:0004368">
    <property type="term" value="F:glycerol-3-phosphate dehydrogenase (quinone) activity"/>
    <property type="evidence" value="ECO:0007669"/>
    <property type="project" value="UniProtKB-EC"/>
</dbReference>
<dbReference type="InterPro" id="IPR031656">
    <property type="entry name" value="DAO_C"/>
</dbReference>
<evidence type="ECO:0000259" key="9">
    <source>
        <dbReference type="Pfam" id="PF16901"/>
    </source>
</evidence>
<dbReference type="PRINTS" id="PR01001">
    <property type="entry name" value="FADG3PDH"/>
</dbReference>